<evidence type="ECO:0000256" key="1">
    <source>
        <dbReference type="SAM" id="Phobius"/>
    </source>
</evidence>
<evidence type="ECO:0000313" key="3">
    <source>
        <dbReference type="Proteomes" id="UP000245639"/>
    </source>
</evidence>
<gene>
    <name evidence="2" type="ORF">C8D89_11333</name>
</gene>
<evidence type="ECO:0000313" key="2">
    <source>
        <dbReference type="EMBL" id="PVZ06295.1"/>
    </source>
</evidence>
<accession>A0A2U1F285</accession>
<dbReference type="RefSeq" id="WP_116710058.1">
    <property type="nucleotide sequence ID" value="NZ_QEKW01000013.1"/>
</dbReference>
<protein>
    <submittedName>
        <fullName evidence="2">Uncharacterized protein</fullName>
    </submittedName>
</protein>
<sequence length="65" mass="6616">MRDEHHRTAVAVAAGVGYLLAGVALLLQELEVVALSWAVVLPLLLVAAGTALLLTAGVNRAGRSG</sequence>
<organism evidence="2 3">
    <name type="scientific">Actinomycetospora cinnamomea</name>
    <dbReference type="NCBI Taxonomy" id="663609"/>
    <lineage>
        <taxon>Bacteria</taxon>
        <taxon>Bacillati</taxon>
        <taxon>Actinomycetota</taxon>
        <taxon>Actinomycetes</taxon>
        <taxon>Pseudonocardiales</taxon>
        <taxon>Pseudonocardiaceae</taxon>
        <taxon>Actinomycetospora</taxon>
    </lineage>
</organism>
<reference evidence="2 3" key="1">
    <citation type="submission" date="2018-04" db="EMBL/GenBank/DDBJ databases">
        <title>Genomic Encyclopedia of Type Strains, Phase IV (KMG-IV): sequencing the most valuable type-strain genomes for metagenomic binning, comparative biology and taxonomic classification.</title>
        <authorList>
            <person name="Goeker M."/>
        </authorList>
    </citation>
    <scope>NUCLEOTIDE SEQUENCE [LARGE SCALE GENOMIC DNA]</scope>
    <source>
        <strain evidence="2 3">DSM 45771</strain>
    </source>
</reference>
<keyword evidence="3" id="KW-1185">Reference proteome</keyword>
<dbReference type="EMBL" id="QEKW01000013">
    <property type="protein sequence ID" value="PVZ06295.1"/>
    <property type="molecule type" value="Genomic_DNA"/>
</dbReference>
<dbReference type="AlphaFoldDB" id="A0A2U1F285"/>
<keyword evidence="1" id="KW-0812">Transmembrane</keyword>
<comment type="caution">
    <text evidence="2">The sequence shown here is derived from an EMBL/GenBank/DDBJ whole genome shotgun (WGS) entry which is preliminary data.</text>
</comment>
<feature type="transmembrane region" description="Helical" evidence="1">
    <location>
        <begin position="34"/>
        <end position="58"/>
    </location>
</feature>
<keyword evidence="1" id="KW-1133">Transmembrane helix</keyword>
<feature type="transmembrane region" description="Helical" evidence="1">
    <location>
        <begin position="9"/>
        <end position="28"/>
    </location>
</feature>
<dbReference type="Proteomes" id="UP000245639">
    <property type="component" value="Unassembled WGS sequence"/>
</dbReference>
<proteinExistence type="predicted"/>
<keyword evidence="1" id="KW-0472">Membrane</keyword>
<name>A0A2U1F285_9PSEU</name>